<dbReference type="RefSeq" id="WP_336557615.1">
    <property type="nucleotide sequence ID" value="NZ_JAYLLN010000016.1"/>
</dbReference>
<comment type="caution">
    <text evidence="1">The sequence shown here is derived from an EMBL/GenBank/DDBJ whole genome shotgun (WGS) entry which is preliminary data.</text>
</comment>
<dbReference type="EMBL" id="JAYLLN010000016">
    <property type="protein sequence ID" value="MEI5984904.1"/>
    <property type="molecule type" value="Genomic_DNA"/>
</dbReference>
<sequence>MKLIQWTLFIDMLGYGEINGTIESDKHADEFISFMSKNADIFRQQDNDDMRRGYEKSNFNIYEYYDIQHALISDSLVITYKPKELNTEISDALYYLHSANSFFIIALRLQWYLYHCLEKKKIFVRGGISNRYAKIDGNFAVGSGIIEAYKLESRIAKYPRIVISDEIKKNQPLIEAINFLSARLYRIPTIFAQEEEIMFFDYARLMVRIGLQGGLDFQNMALYHNFFTHHRDAIIYHTDVVTKKIEQLNKDGKVSEASKTKDSVLSKYVWLKNYHNNAIKTFEDEKIEGIYRINI</sequence>
<keyword evidence="2" id="KW-1185">Reference proteome</keyword>
<accession>A0ABU8I638</accession>
<proteinExistence type="predicted"/>
<protein>
    <submittedName>
        <fullName evidence="1">Uncharacterized protein</fullName>
    </submittedName>
</protein>
<name>A0ABU8I638_9SPHI</name>
<organism evidence="1 2">
    <name type="scientific">Sphingobacterium tenebrionis</name>
    <dbReference type="NCBI Taxonomy" id="3111775"/>
    <lineage>
        <taxon>Bacteria</taxon>
        <taxon>Pseudomonadati</taxon>
        <taxon>Bacteroidota</taxon>
        <taxon>Sphingobacteriia</taxon>
        <taxon>Sphingobacteriales</taxon>
        <taxon>Sphingobacteriaceae</taxon>
        <taxon>Sphingobacterium</taxon>
    </lineage>
</organism>
<reference evidence="1 2" key="1">
    <citation type="submission" date="2024-01" db="EMBL/GenBank/DDBJ databases">
        <title>Sphingobacterium tenebrionis sp. nov., a novel endophyte isolated from tenebrio molitor intestines.</title>
        <authorList>
            <person name="Zhang C."/>
        </authorList>
    </citation>
    <scope>NUCLEOTIDE SEQUENCE [LARGE SCALE GENOMIC DNA]</scope>
    <source>
        <strain evidence="1 2">PU5-4</strain>
    </source>
</reference>
<dbReference type="Proteomes" id="UP001363035">
    <property type="component" value="Unassembled WGS sequence"/>
</dbReference>
<evidence type="ECO:0000313" key="1">
    <source>
        <dbReference type="EMBL" id="MEI5984904.1"/>
    </source>
</evidence>
<evidence type="ECO:0000313" key="2">
    <source>
        <dbReference type="Proteomes" id="UP001363035"/>
    </source>
</evidence>
<gene>
    <name evidence="1" type="ORF">VJ786_08315</name>
</gene>